<proteinExistence type="predicted"/>
<name>A0A3B0WTB8_9ZZZZ</name>
<dbReference type="Pfam" id="PF06629">
    <property type="entry name" value="MipA"/>
    <property type="match status" value="1"/>
</dbReference>
<dbReference type="InterPro" id="IPR010583">
    <property type="entry name" value="MipA"/>
</dbReference>
<evidence type="ECO:0008006" key="2">
    <source>
        <dbReference type="Google" id="ProtNLM"/>
    </source>
</evidence>
<dbReference type="AlphaFoldDB" id="A0A3B0WTB8"/>
<sequence>MIRLFTPYFIFLTLFFIRSSLVWANEVSEIVKSQNKTEWTMGIGLGMFEYNLYPGAKETNRILFPVPYFTFKSPHFEIDRGIKSFLYHSETMVLDISADFGLPVDSEDTQARKGMPDLDFMLQVGPSLEFLITNKSYFDIRFEVPVRVAYVLNLKQAENIGYLIEPRLSFNHSRSTKTGFAHKTTIGLKFATKDFHQYYYDVDEAFVTADRSEFNSDSGYGGSFVKYRINYKTDDFIYWVFLRYQSLRGAVFEDSPLVLKKDYYFVGIGFAWIFANSI</sequence>
<gene>
    <name evidence="1" type="ORF">MNBD_GAMMA05-2226</name>
</gene>
<protein>
    <recommendedName>
        <fullName evidence="2">Outer membrane protein</fullName>
    </recommendedName>
</protein>
<organism evidence="1">
    <name type="scientific">hydrothermal vent metagenome</name>
    <dbReference type="NCBI Taxonomy" id="652676"/>
    <lineage>
        <taxon>unclassified sequences</taxon>
        <taxon>metagenomes</taxon>
        <taxon>ecological metagenomes</taxon>
    </lineage>
</organism>
<reference evidence="1" key="1">
    <citation type="submission" date="2018-06" db="EMBL/GenBank/DDBJ databases">
        <authorList>
            <person name="Zhirakovskaya E."/>
        </authorList>
    </citation>
    <scope>NUCLEOTIDE SEQUENCE</scope>
</reference>
<accession>A0A3B0WTB8</accession>
<evidence type="ECO:0000313" key="1">
    <source>
        <dbReference type="EMBL" id="VAW55673.1"/>
    </source>
</evidence>
<dbReference type="EMBL" id="UOFE01000049">
    <property type="protein sequence ID" value="VAW55673.1"/>
    <property type="molecule type" value="Genomic_DNA"/>
</dbReference>